<dbReference type="PANTHER" id="PTHR48100">
    <property type="entry name" value="BROAD-SPECIFICITY PHOSPHATASE YOR283W-RELATED"/>
    <property type="match status" value="1"/>
</dbReference>
<dbReference type="InterPro" id="IPR050275">
    <property type="entry name" value="PGM_Phosphatase"/>
</dbReference>
<comment type="caution">
    <text evidence="1">The sequence shown here is derived from an EMBL/GenBank/DDBJ whole genome shotgun (WGS) entry which is preliminary data.</text>
</comment>
<reference evidence="1" key="1">
    <citation type="journal article" date="2021" name="IMA Fungus">
        <title>Genomic characterization of three marine fungi, including Emericellopsis atlantica sp. nov. with signatures of a generalist lifestyle and marine biomass degradation.</title>
        <authorList>
            <person name="Hagestad O.C."/>
            <person name="Hou L."/>
            <person name="Andersen J.H."/>
            <person name="Hansen E.H."/>
            <person name="Altermark B."/>
            <person name="Li C."/>
            <person name="Kuhnert E."/>
            <person name="Cox R.J."/>
            <person name="Crous P.W."/>
            <person name="Spatafora J.W."/>
            <person name="Lail K."/>
            <person name="Amirebrahimi M."/>
            <person name="Lipzen A."/>
            <person name="Pangilinan J."/>
            <person name="Andreopoulos W."/>
            <person name="Hayes R.D."/>
            <person name="Ng V."/>
            <person name="Grigoriev I.V."/>
            <person name="Jackson S.A."/>
            <person name="Sutton T.D.S."/>
            <person name="Dobson A.D.W."/>
            <person name="Rama T."/>
        </authorList>
    </citation>
    <scope>NUCLEOTIDE SEQUENCE</scope>
    <source>
        <strain evidence="1">TRa018bII</strain>
    </source>
</reference>
<dbReference type="AlphaFoldDB" id="A0A9P7YM10"/>
<dbReference type="EMBL" id="MU251410">
    <property type="protein sequence ID" value="KAG9236299.1"/>
    <property type="molecule type" value="Genomic_DNA"/>
</dbReference>
<evidence type="ECO:0000313" key="1">
    <source>
        <dbReference type="EMBL" id="KAG9236299.1"/>
    </source>
</evidence>
<dbReference type="CDD" id="cd07067">
    <property type="entry name" value="HP_PGM_like"/>
    <property type="match status" value="1"/>
</dbReference>
<dbReference type="SUPFAM" id="SSF53254">
    <property type="entry name" value="Phosphoglycerate mutase-like"/>
    <property type="match status" value="1"/>
</dbReference>
<gene>
    <name evidence="1" type="ORF">BJ875DRAFT_503451</name>
</gene>
<dbReference type="Gene3D" id="3.40.50.1240">
    <property type="entry name" value="Phosphoglycerate mutase-like"/>
    <property type="match status" value="1"/>
</dbReference>
<evidence type="ECO:0000313" key="2">
    <source>
        <dbReference type="Proteomes" id="UP000824998"/>
    </source>
</evidence>
<protein>
    <submittedName>
        <fullName evidence="1">Histidine phosphatase superfamily</fullName>
    </submittedName>
</protein>
<dbReference type="Pfam" id="PF00300">
    <property type="entry name" value="His_Phos_1"/>
    <property type="match status" value="1"/>
</dbReference>
<dbReference type="InterPro" id="IPR029033">
    <property type="entry name" value="His_PPase_superfam"/>
</dbReference>
<dbReference type="Proteomes" id="UP000824998">
    <property type="component" value="Unassembled WGS sequence"/>
</dbReference>
<keyword evidence="2" id="KW-1185">Reference proteome</keyword>
<name>A0A9P7YM10_9HELO</name>
<dbReference type="PANTHER" id="PTHR48100:SF24">
    <property type="entry name" value="PHOSPHOGLYCERATE MUTASE"/>
    <property type="match status" value="1"/>
</dbReference>
<dbReference type="GO" id="GO:0005737">
    <property type="term" value="C:cytoplasm"/>
    <property type="evidence" value="ECO:0007669"/>
    <property type="project" value="TreeGrafter"/>
</dbReference>
<proteinExistence type="predicted"/>
<dbReference type="InterPro" id="IPR013078">
    <property type="entry name" value="His_Pase_superF_clade-1"/>
</dbReference>
<dbReference type="SMART" id="SM00855">
    <property type="entry name" value="PGAM"/>
    <property type="match status" value="1"/>
</dbReference>
<dbReference type="OrthoDB" id="496981at2759"/>
<sequence length="236" mass="26191">MPPTAVLIRHAQALHNIHDPPLSGLGFGPQCQELSKHLEESVPLAQKIDLIVISPMRRTLQTATQSLGWLIDRGVPVLLAPLWQENSSNPCDTGTPIPIMREEWPQFDWDAVDPLYPAKSGIYSFSKKGLGERGREARRWLKNRPEQVIAVVSHSAFLKVGVSNKRFYNADYRVFEFKEDGEGRGDGEDRLVEWEETETRGGGLGKSGFGMYFLGPGCYPKESETPAEEVLDGAGG</sequence>
<accession>A0A9P7YM10</accession>
<organism evidence="1 2">
    <name type="scientific">Amylocarpus encephaloides</name>
    <dbReference type="NCBI Taxonomy" id="45428"/>
    <lineage>
        <taxon>Eukaryota</taxon>
        <taxon>Fungi</taxon>
        <taxon>Dikarya</taxon>
        <taxon>Ascomycota</taxon>
        <taxon>Pezizomycotina</taxon>
        <taxon>Leotiomycetes</taxon>
        <taxon>Helotiales</taxon>
        <taxon>Helotiales incertae sedis</taxon>
        <taxon>Amylocarpus</taxon>
    </lineage>
</organism>
<dbReference type="GO" id="GO:0016791">
    <property type="term" value="F:phosphatase activity"/>
    <property type="evidence" value="ECO:0007669"/>
    <property type="project" value="TreeGrafter"/>
</dbReference>